<dbReference type="Proteomes" id="UP001209570">
    <property type="component" value="Unassembled WGS sequence"/>
</dbReference>
<evidence type="ECO:0000313" key="4">
    <source>
        <dbReference type="EMBL" id="KAJ0393044.1"/>
    </source>
</evidence>
<keyword evidence="3" id="KW-0732">Signal</keyword>
<evidence type="ECO:0008006" key="6">
    <source>
        <dbReference type="Google" id="ProtNLM"/>
    </source>
</evidence>
<feature type="signal peptide" evidence="3">
    <location>
        <begin position="1"/>
        <end position="23"/>
    </location>
</feature>
<keyword evidence="2" id="KW-1133">Transmembrane helix</keyword>
<organism evidence="4 5">
    <name type="scientific">Pythium insidiosum</name>
    <name type="common">Pythiosis disease agent</name>
    <dbReference type="NCBI Taxonomy" id="114742"/>
    <lineage>
        <taxon>Eukaryota</taxon>
        <taxon>Sar</taxon>
        <taxon>Stramenopiles</taxon>
        <taxon>Oomycota</taxon>
        <taxon>Peronosporomycetes</taxon>
        <taxon>Pythiales</taxon>
        <taxon>Pythiaceae</taxon>
        <taxon>Pythium</taxon>
    </lineage>
</organism>
<feature type="chain" id="PRO_5041970665" description="TKL protein kinase" evidence="3">
    <location>
        <begin position="24"/>
        <end position="485"/>
    </location>
</feature>
<evidence type="ECO:0000313" key="5">
    <source>
        <dbReference type="Proteomes" id="UP001209570"/>
    </source>
</evidence>
<keyword evidence="2" id="KW-0472">Membrane</keyword>
<dbReference type="GO" id="GO:0004674">
    <property type="term" value="F:protein serine/threonine kinase activity"/>
    <property type="evidence" value="ECO:0007669"/>
    <property type="project" value="TreeGrafter"/>
</dbReference>
<dbReference type="AlphaFoldDB" id="A0AAD5Q4B6"/>
<dbReference type="PANTHER" id="PTHR44329">
    <property type="entry name" value="SERINE/THREONINE-PROTEIN KINASE TNNI3K-RELATED"/>
    <property type="match status" value="1"/>
</dbReference>
<feature type="transmembrane region" description="Helical" evidence="2">
    <location>
        <begin position="316"/>
        <end position="336"/>
    </location>
</feature>
<comment type="caution">
    <text evidence="4">The sequence shown here is derived from an EMBL/GenBank/DDBJ whole genome shotgun (WGS) entry which is preliminary data.</text>
</comment>
<evidence type="ECO:0000256" key="3">
    <source>
        <dbReference type="SAM" id="SignalP"/>
    </source>
</evidence>
<gene>
    <name evidence="4" type="ORF">P43SY_005121</name>
</gene>
<reference evidence="4" key="1">
    <citation type="submission" date="2021-12" db="EMBL/GenBank/DDBJ databases">
        <title>Prjna785345.</title>
        <authorList>
            <person name="Rujirawat T."/>
            <person name="Krajaejun T."/>
        </authorList>
    </citation>
    <scope>NUCLEOTIDE SEQUENCE</scope>
    <source>
        <strain evidence="4">Pi057C3</strain>
    </source>
</reference>
<dbReference type="EMBL" id="JAKCXM010000539">
    <property type="protein sequence ID" value="KAJ0393044.1"/>
    <property type="molecule type" value="Genomic_DNA"/>
</dbReference>
<dbReference type="Gene3D" id="3.30.200.20">
    <property type="entry name" value="Phosphorylase Kinase, domain 1"/>
    <property type="match status" value="1"/>
</dbReference>
<protein>
    <recommendedName>
        <fullName evidence="6">TKL protein kinase</fullName>
    </recommendedName>
</protein>
<evidence type="ECO:0000256" key="2">
    <source>
        <dbReference type="SAM" id="Phobius"/>
    </source>
</evidence>
<sequence>MRCPWLLLSAAGAALSAFTCANAQTSPSSTTSTNAAATLSRKDLGAGNLPADQVVINPKCAAVEISVREDVGVRVVCRDPGTSITPFTSVVGQYVEVRNRQGSKVTVAPCDDVGLRFLVFGNHDDYIAKAQISIDPTSFSGLTSLNALIFDNINLEKPQLQVTIPAGLGRLEVVSTNVLGLSLRASGTPSISTFNFRDTAMTALPAALYERQYKSKLQVNNLKVSPLEDVQQLNATQYANAIANLNTTALAQASNVDFVGDCSDATKAASGRLAVCRSANPRTTKPDTGSSKATASPFSSAPTTSPPGPPSTTNTGLIIGLVCAALVLAALAWFFIRRRNARRAQKQAMEEETLTFVNGDGTLSPTSSATWEARTTTLSAPDVAPLRVPMADLVLGSEISQGAFGRVYRGSFQGEKVALPYTVNGQPMRDEAIIARVSMGTLKVSFSSGADPAVVSLARECMAMAPADRPSAAVVAERMLQLCRK</sequence>
<keyword evidence="5" id="KW-1185">Reference proteome</keyword>
<feature type="region of interest" description="Disordered" evidence="1">
    <location>
        <begin position="278"/>
        <end position="311"/>
    </location>
</feature>
<proteinExistence type="predicted"/>
<feature type="compositionally biased region" description="Low complexity" evidence="1">
    <location>
        <begin position="289"/>
        <end position="303"/>
    </location>
</feature>
<dbReference type="InterPro" id="IPR051681">
    <property type="entry name" value="Ser/Thr_Kinases-Pseudokinases"/>
</dbReference>
<name>A0AAD5Q4B6_PYTIN</name>
<keyword evidence="2" id="KW-0812">Transmembrane</keyword>
<evidence type="ECO:0000256" key="1">
    <source>
        <dbReference type="SAM" id="MobiDB-lite"/>
    </source>
</evidence>
<accession>A0AAD5Q4B6</accession>